<reference evidence="2 3" key="1">
    <citation type="submission" date="2023-05" db="EMBL/GenBank/DDBJ databases">
        <title>Sequencing and Assembly of Streptomyces sp. NP73.</title>
        <authorList>
            <person name="Konwar A.N."/>
            <person name="Saikia K."/>
            <person name="Thakur D."/>
        </authorList>
    </citation>
    <scope>NUCLEOTIDE SEQUENCE [LARGE SCALE GENOMIC DNA]</scope>
    <source>
        <strain evidence="2 3">NP73</strain>
    </source>
</reference>
<dbReference type="PROSITE" id="PS51257">
    <property type="entry name" value="PROKAR_LIPOPROTEIN"/>
    <property type="match status" value="1"/>
</dbReference>
<comment type="caution">
    <text evidence="2">The sequence shown here is derived from an EMBL/GenBank/DDBJ whole genome shotgun (WGS) entry which is preliminary data.</text>
</comment>
<feature type="chain" id="PRO_5046548561" description="Lipoprotein" evidence="1">
    <location>
        <begin position="24"/>
        <end position="178"/>
    </location>
</feature>
<evidence type="ECO:0000313" key="2">
    <source>
        <dbReference type="EMBL" id="MDK9494490.1"/>
    </source>
</evidence>
<accession>A0ABT7GNF8</accession>
<protein>
    <recommendedName>
        <fullName evidence="4">Lipoprotein</fullName>
    </recommendedName>
</protein>
<evidence type="ECO:0000256" key="1">
    <source>
        <dbReference type="SAM" id="SignalP"/>
    </source>
</evidence>
<name>A0ABT7GNF8_9ACTN</name>
<evidence type="ECO:0008006" key="4">
    <source>
        <dbReference type="Google" id="ProtNLM"/>
    </source>
</evidence>
<feature type="signal peptide" evidence="1">
    <location>
        <begin position="1"/>
        <end position="23"/>
    </location>
</feature>
<organism evidence="2 3">
    <name type="scientific">Streptomyces katrae</name>
    <dbReference type="NCBI Taxonomy" id="68223"/>
    <lineage>
        <taxon>Bacteria</taxon>
        <taxon>Bacillati</taxon>
        <taxon>Actinomycetota</taxon>
        <taxon>Actinomycetes</taxon>
        <taxon>Kitasatosporales</taxon>
        <taxon>Streptomycetaceae</taxon>
        <taxon>Streptomyces</taxon>
    </lineage>
</organism>
<dbReference type="Proteomes" id="UP001223390">
    <property type="component" value="Unassembled WGS sequence"/>
</dbReference>
<keyword evidence="3" id="KW-1185">Reference proteome</keyword>
<evidence type="ECO:0000313" key="3">
    <source>
        <dbReference type="Proteomes" id="UP001223390"/>
    </source>
</evidence>
<dbReference type="RefSeq" id="WP_285340360.1">
    <property type="nucleotide sequence ID" value="NZ_JASITI010000002.1"/>
</dbReference>
<keyword evidence="1" id="KW-0732">Signal</keyword>
<sequence>MRRAWRGAVLALAGAGLLTGCSAADLPLISVGIGADGTPQVTMAPCGDDAIGTADFFVHEAVARTTPPPGAPQAAVTTPLTASEEGWMAGGSPLAAGRVTFPLFSPPATWAVREWGAERSLKPGRGYSLSFHAPGFADYSGTVSFTAEDLAGLGPGEVWADGRAMSPKKFRKLVADVC</sequence>
<gene>
    <name evidence="2" type="ORF">QEZ40_002166</name>
</gene>
<dbReference type="EMBL" id="JASITI010000002">
    <property type="protein sequence ID" value="MDK9494490.1"/>
    <property type="molecule type" value="Genomic_DNA"/>
</dbReference>
<proteinExistence type="predicted"/>